<dbReference type="RefSeq" id="WP_092329328.1">
    <property type="nucleotide sequence ID" value="NZ_FNCP01000002.1"/>
</dbReference>
<sequence length="148" mass="17305">MSIPLIEKVVKELEEYLKTDLYQVPRKRIMFNGILNDGSTVTVCTPQTKLIPRGCGRIELTTVQVSILNNADHSILAFRLEDNRVYYLDFRNLKPYLTEEAAYYSEKRGITLWQLYIWNFCIQILRNKNHVAISPNRLTELGDYYLGL</sequence>
<accession>A0A1G7T454</accession>
<dbReference type="OrthoDB" id="1797450at2"/>
<dbReference type="AlphaFoldDB" id="A0A1G7T454"/>
<name>A0A1G7T454_9FIRM</name>
<keyword evidence="2" id="KW-1185">Reference proteome</keyword>
<gene>
    <name evidence="1" type="ORF">SAMN05443529_10294</name>
</gene>
<evidence type="ECO:0000313" key="2">
    <source>
        <dbReference type="Proteomes" id="UP000198656"/>
    </source>
</evidence>
<dbReference type="EMBL" id="FNCP01000002">
    <property type="protein sequence ID" value="SDG30106.1"/>
    <property type="molecule type" value="Genomic_DNA"/>
</dbReference>
<proteinExistence type="predicted"/>
<organism evidence="1 2">
    <name type="scientific">Desulfosporosinus hippei DSM 8344</name>
    <dbReference type="NCBI Taxonomy" id="1121419"/>
    <lineage>
        <taxon>Bacteria</taxon>
        <taxon>Bacillati</taxon>
        <taxon>Bacillota</taxon>
        <taxon>Clostridia</taxon>
        <taxon>Eubacteriales</taxon>
        <taxon>Desulfitobacteriaceae</taxon>
        <taxon>Desulfosporosinus</taxon>
    </lineage>
</organism>
<dbReference type="Proteomes" id="UP000198656">
    <property type="component" value="Unassembled WGS sequence"/>
</dbReference>
<reference evidence="2" key="1">
    <citation type="submission" date="2016-10" db="EMBL/GenBank/DDBJ databases">
        <authorList>
            <person name="Varghese N."/>
            <person name="Submissions S."/>
        </authorList>
    </citation>
    <scope>NUCLEOTIDE SEQUENCE [LARGE SCALE GENOMIC DNA]</scope>
    <source>
        <strain evidence="2">DSM 8344</strain>
    </source>
</reference>
<evidence type="ECO:0000313" key="1">
    <source>
        <dbReference type="EMBL" id="SDG30106.1"/>
    </source>
</evidence>
<protein>
    <submittedName>
        <fullName evidence="1">Uncharacterized protein</fullName>
    </submittedName>
</protein>